<protein>
    <submittedName>
        <fullName evidence="2">Uncharacterized protein</fullName>
    </submittedName>
</protein>
<feature type="region of interest" description="Disordered" evidence="1">
    <location>
        <begin position="84"/>
        <end position="105"/>
    </location>
</feature>
<evidence type="ECO:0000313" key="2">
    <source>
        <dbReference type="EMBL" id="KPQ40976.1"/>
    </source>
</evidence>
<gene>
    <name evidence="2" type="ORF">MPEBLZ_04478</name>
</gene>
<reference evidence="2 3" key="1">
    <citation type="submission" date="2015-09" db="EMBL/GenBank/DDBJ databases">
        <title>A metagenomics-based metabolic model of nitrate-dependent anaerobic oxidation of methane by Methanoperedens-like archaea.</title>
        <authorList>
            <person name="Arshad A."/>
            <person name="Speth D.R."/>
            <person name="De Graaf R.M."/>
            <person name="Op Den Camp H.J."/>
            <person name="Jetten M.S."/>
            <person name="Welte C.U."/>
        </authorList>
    </citation>
    <scope>NUCLEOTIDE SEQUENCE [LARGE SCALE GENOMIC DNA]</scope>
</reference>
<name>A0A0P8AAM8_9EURY</name>
<dbReference type="AlphaFoldDB" id="A0A0P8AAM8"/>
<feature type="non-terminal residue" evidence="2">
    <location>
        <position position="613"/>
    </location>
</feature>
<dbReference type="EMBL" id="LKCM01000473">
    <property type="protein sequence ID" value="KPQ40976.1"/>
    <property type="molecule type" value="Genomic_DNA"/>
</dbReference>
<evidence type="ECO:0000313" key="3">
    <source>
        <dbReference type="Proteomes" id="UP000050360"/>
    </source>
</evidence>
<dbReference type="Proteomes" id="UP000050360">
    <property type="component" value="Unassembled WGS sequence"/>
</dbReference>
<proteinExistence type="predicted"/>
<feature type="compositionally biased region" description="Low complexity" evidence="1">
    <location>
        <begin position="92"/>
        <end position="101"/>
    </location>
</feature>
<accession>A0A0P8AAM8</accession>
<organism evidence="2 3">
    <name type="scientific">Candidatus Methanoperedens nitratireducens</name>
    <dbReference type="NCBI Taxonomy" id="1392998"/>
    <lineage>
        <taxon>Archaea</taxon>
        <taxon>Methanobacteriati</taxon>
        <taxon>Methanobacteriota</taxon>
        <taxon>Stenosarchaea group</taxon>
        <taxon>Methanomicrobia</taxon>
        <taxon>Methanosarcinales</taxon>
        <taxon>ANME-2 cluster</taxon>
        <taxon>Candidatus Methanoperedentaceae</taxon>
        <taxon>Candidatus Methanoperedens</taxon>
    </lineage>
</organism>
<evidence type="ECO:0000256" key="1">
    <source>
        <dbReference type="SAM" id="MobiDB-lite"/>
    </source>
</evidence>
<sequence>FHEGYAGSGYRRSAYTELQQPGVRTAVLAAANADPGAALRLERAGIIEIQRSQPEQIENYPGNNGPRFETPFNRHLGYNPDFVYKPSPRPPLQTELPQQEQSQEKQDMSFWDKISSEYENINSKISSRTTPFLNEVQALREYGQEYAPKHYPNTYKPTEADKIAYDFQTGMLESIRDRPADAIVSAATMAILSPIAAKLPTIVNYGIAGYYGYDVEQRISGSNNPANTAGGIFATEIVPMAAGGAIGNALKDPLVDISNRGIGKVQDIIGKTEGVKKNSFNEEIYMSRKEPNPKPIFEELTPDDIISGKKPEIIGYESLPPEGNIKVEIAGGKVEANRLIDNIASGLKASGDNIKVKGSEIFSDNGLYVKENKIVEIDYFNKFKEETLGPKKFRQPEINNLETKDITAMPFENVNLNVGDIRPAQTGLESLKQVSKPSLEGLKQVHKGSLEGLKPVEKKGFEGLKKVKKPGLASLVKEKMVSSAVSLTEDLPIKFVDVSPGKTPVYRGLSLEVGRTGQPLIGKTPEGWKIGTPEFNEAQVKELYGEAFDNPAGYPANTPTELAIARKNIINNYDPLNKAIAEDSMQLREMTFGTESRFLSEELVFDEPLKAHG</sequence>
<comment type="caution">
    <text evidence="2">The sequence shown here is derived from an EMBL/GenBank/DDBJ whole genome shotgun (WGS) entry which is preliminary data.</text>
</comment>
<feature type="non-terminal residue" evidence="2">
    <location>
        <position position="1"/>
    </location>
</feature>